<protein>
    <recommendedName>
        <fullName evidence="1">DUF397 domain-containing protein</fullName>
    </recommendedName>
</protein>
<keyword evidence="3" id="KW-1185">Reference proteome</keyword>
<gene>
    <name evidence="2" type="ORF">HNR21_001179</name>
</gene>
<accession>A0A7W3R742</accession>
<feature type="domain" description="DUF397" evidence="1">
    <location>
        <begin position="3"/>
        <end position="57"/>
    </location>
</feature>
<dbReference type="InterPro" id="IPR007278">
    <property type="entry name" value="DUF397"/>
</dbReference>
<evidence type="ECO:0000259" key="1">
    <source>
        <dbReference type="Pfam" id="PF04149"/>
    </source>
</evidence>
<organism evidence="2 3">
    <name type="scientific">Thermomonospora cellulosilytica</name>
    <dbReference type="NCBI Taxonomy" id="1411118"/>
    <lineage>
        <taxon>Bacteria</taxon>
        <taxon>Bacillati</taxon>
        <taxon>Actinomycetota</taxon>
        <taxon>Actinomycetes</taxon>
        <taxon>Streptosporangiales</taxon>
        <taxon>Thermomonosporaceae</taxon>
        <taxon>Thermomonospora</taxon>
    </lineage>
</organism>
<proteinExistence type="predicted"/>
<evidence type="ECO:0000313" key="2">
    <source>
        <dbReference type="EMBL" id="MBA9002297.1"/>
    </source>
</evidence>
<dbReference type="EMBL" id="JACJII010000001">
    <property type="protein sequence ID" value="MBA9002297.1"/>
    <property type="molecule type" value="Genomic_DNA"/>
</dbReference>
<dbReference type="Proteomes" id="UP000539313">
    <property type="component" value="Unassembled WGS sequence"/>
</dbReference>
<reference evidence="2 3" key="1">
    <citation type="submission" date="2020-08" db="EMBL/GenBank/DDBJ databases">
        <title>Sequencing the genomes of 1000 actinobacteria strains.</title>
        <authorList>
            <person name="Klenk H.-P."/>
        </authorList>
    </citation>
    <scope>NUCLEOTIDE SEQUENCE [LARGE SCALE GENOMIC DNA]</scope>
    <source>
        <strain evidence="2 3">DSM 45823</strain>
    </source>
</reference>
<evidence type="ECO:0000313" key="3">
    <source>
        <dbReference type="Proteomes" id="UP000539313"/>
    </source>
</evidence>
<sequence>MTVQWRKSSYSGTANDDVCVELAELPEGIGIRDSKNPHHGRLTLPPAAFKALVRQIKEGTLARPR</sequence>
<dbReference type="AlphaFoldDB" id="A0A7W3R742"/>
<dbReference type="RefSeq" id="WP_182704371.1">
    <property type="nucleotide sequence ID" value="NZ_JACJII010000001.1"/>
</dbReference>
<comment type="caution">
    <text evidence="2">The sequence shown here is derived from an EMBL/GenBank/DDBJ whole genome shotgun (WGS) entry which is preliminary data.</text>
</comment>
<dbReference type="Pfam" id="PF04149">
    <property type="entry name" value="DUF397"/>
    <property type="match status" value="1"/>
</dbReference>
<name>A0A7W3R742_9ACTN</name>